<proteinExistence type="predicted"/>
<dbReference type="AlphaFoldDB" id="A0A9Q3D884"/>
<evidence type="ECO:0000313" key="2">
    <source>
        <dbReference type="EMBL" id="MBW0495696.1"/>
    </source>
</evidence>
<comment type="caution">
    <text evidence="2">The sequence shown here is derived from an EMBL/GenBank/DDBJ whole genome shotgun (WGS) entry which is preliminary data.</text>
</comment>
<reference evidence="2" key="1">
    <citation type="submission" date="2021-03" db="EMBL/GenBank/DDBJ databases">
        <title>Draft genome sequence of rust myrtle Austropuccinia psidii MF-1, a brazilian biotype.</title>
        <authorList>
            <person name="Quecine M.C."/>
            <person name="Pachon D.M.R."/>
            <person name="Bonatelli M.L."/>
            <person name="Correr F.H."/>
            <person name="Franceschini L.M."/>
            <person name="Leite T.F."/>
            <person name="Margarido G.R.A."/>
            <person name="Almeida C.A."/>
            <person name="Ferrarezi J.A."/>
            <person name="Labate C.A."/>
        </authorList>
    </citation>
    <scope>NUCLEOTIDE SEQUENCE</scope>
    <source>
        <strain evidence="2">MF-1</strain>
    </source>
</reference>
<organism evidence="2 3">
    <name type="scientific">Austropuccinia psidii MF-1</name>
    <dbReference type="NCBI Taxonomy" id="1389203"/>
    <lineage>
        <taxon>Eukaryota</taxon>
        <taxon>Fungi</taxon>
        <taxon>Dikarya</taxon>
        <taxon>Basidiomycota</taxon>
        <taxon>Pucciniomycotina</taxon>
        <taxon>Pucciniomycetes</taxon>
        <taxon>Pucciniales</taxon>
        <taxon>Sphaerophragmiaceae</taxon>
        <taxon>Austropuccinia</taxon>
    </lineage>
</organism>
<dbReference type="EMBL" id="AVOT02013241">
    <property type="protein sequence ID" value="MBW0495696.1"/>
    <property type="molecule type" value="Genomic_DNA"/>
</dbReference>
<dbReference type="Proteomes" id="UP000765509">
    <property type="component" value="Unassembled WGS sequence"/>
</dbReference>
<keyword evidence="3" id="KW-1185">Reference proteome</keyword>
<accession>A0A9Q3D884</accession>
<evidence type="ECO:0000256" key="1">
    <source>
        <dbReference type="SAM" id="MobiDB-lite"/>
    </source>
</evidence>
<gene>
    <name evidence="2" type="ORF">O181_035411</name>
</gene>
<sequence length="116" mass="12982">MFAGDTISECSFDFEQDIAPAPIVMPFPSTHMGRSHSGKPSPRPGKPLSQRLQSILSGNFFAISRTLKKRTKNVRPNRTCQTFEAKYAYRAGNITLPVGFSEKHSDYQNEKQSSEV</sequence>
<evidence type="ECO:0000313" key="3">
    <source>
        <dbReference type="Proteomes" id="UP000765509"/>
    </source>
</evidence>
<protein>
    <submittedName>
        <fullName evidence="2">Uncharacterized protein</fullName>
    </submittedName>
</protein>
<name>A0A9Q3D884_9BASI</name>
<feature type="region of interest" description="Disordered" evidence="1">
    <location>
        <begin position="23"/>
        <end position="50"/>
    </location>
</feature>